<evidence type="ECO:0000259" key="8">
    <source>
        <dbReference type="PROSITE" id="PS50048"/>
    </source>
</evidence>
<comment type="caution">
    <text evidence="9">The sequence shown here is derived from an EMBL/GenBank/DDBJ whole genome shotgun (WGS) entry which is preliminary data.</text>
</comment>
<feature type="domain" description="Zn(2)-C6 fungal-type" evidence="8">
    <location>
        <begin position="14"/>
        <end position="44"/>
    </location>
</feature>
<dbReference type="CDD" id="cd00067">
    <property type="entry name" value="GAL4"/>
    <property type="match status" value="1"/>
</dbReference>
<name>A0ABR4DWK7_9PEZI</name>
<dbReference type="PROSITE" id="PS50048">
    <property type="entry name" value="ZN2_CY6_FUNGAL_2"/>
    <property type="match status" value="1"/>
</dbReference>
<dbReference type="PROSITE" id="PS00463">
    <property type="entry name" value="ZN2_CY6_FUNGAL_1"/>
    <property type="match status" value="1"/>
</dbReference>
<organism evidence="9 10">
    <name type="scientific">Diaporthe vaccinii</name>
    <dbReference type="NCBI Taxonomy" id="105482"/>
    <lineage>
        <taxon>Eukaryota</taxon>
        <taxon>Fungi</taxon>
        <taxon>Dikarya</taxon>
        <taxon>Ascomycota</taxon>
        <taxon>Pezizomycotina</taxon>
        <taxon>Sordariomycetes</taxon>
        <taxon>Sordariomycetidae</taxon>
        <taxon>Diaporthales</taxon>
        <taxon>Diaporthaceae</taxon>
        <taxon>Diaporthe</taxon>
        <taxon>Diaporthe eres species complex</taxon>
    </lineage>
</organism>
<dbReference type="PANTHER" id="PTHR37534:SF25">
    <property type="entry name" value="ZN(II)2CYS6 TRANSCRIPTION FACTOR (EUROFUNG)"/>
    <property type="match status" value="1"/>
</dbReference>
<evidence type="ECO:0000313" key="9">
    <source>
        <dbReference type="EMBL" id="KAL2274470.1"/>
    </source>
</evidence>
<dbReference type="Gene3D" id="4.10.240.10">
    <property type="entry name" value="Zn(2)-C6 fungal-type DNA-binding domain"/>
    <property type="match status" value="1"/>
</dbReference>
<evidence type="ECO:0000256" key="3">
    <source>
        <dbReference type="ARBA" id="ARBA00023015"/>
    </source>
</evidence>
<feature type="region of interest" description="Disordered" evidence="7">
    <location>
        <begin position="167"/>
        <end position="194"/>
    </location>
</feature>
<dbReference type="Pfam" id="PF00172">
    <property type="entry name" value="Zn_clus"/>
    <property type="match status" value="1"/>
</dbReference>
<keyword evidence="4" id="KW-0238">DNA-binding</keyword>
<evidence type="ECO:0000256" key="6">
    <source>
        <dbReference type="ARBA" id="ARBA00023242"/>
    </source>
</evidence>
<keyword evidence="2" id="KW-0862">Zinc</keyword>
<reference evidence="9 10" key="1">
    <citation type="submission" date="2024-03" db="EMBL/GenBank/DDBJ databases">
        <title>A high-quality draft genome sequence of Diaporthe vaccinii, a causative agent of upright dieback and viscid rot disease in cranberry plants.</title>
        <authorList>
            <person name="Sarrasin M."/>
            <person name="Lang B.F."/>
            <person name="Burger G."/>
        </authorList>
    </citation>
    <scope>NUCLEOTIDE SEQUENCE [LARGE SCALE GENOMIC DNA]</scope>
    <source>
        <strain evidence="9 10">IS7</strain>
    </source>
</reference>
<keyword evidence="6" id="KW-0539">Nucleus</keyword>
<comment type="subcellular location">
    <subcellularLocation>
        <location evidence="1">Nucleus</location>
    </subcellularLocation>
</comment>
<accession>A0ABR4DWK7</accession>
<keyword evidence="5" id="KW-0804">Transcription</keyword>
<dbReference type="InterPro" id="IPR001138">
    <property type="entry name" value="Zn2Cys6_DnaBD"/>
</dbReference>
<dbReference type="CDD" id="cd12148">
    <property type="entry name" value="fungal_TF_MHR"/>
    <property type="match status" value="1"/>
</dbReference>
<dbReference type="InterPro" id="IPR036864">
    <property type="entry name" value="Zn2-C6_fun-type_DNA-bd_sf"/>
</dbReference>
<evidence type="ECO:0000256" key="4">
    <source>
        <dbReference type="ARBA" id="ARBA00023125"/>
    </source>
</evidence>
<dbReference type="EMBL" id="JBAWTH010000155">
    <property type="protein sequence ID" value="KAL2274470.1"/>
    <property type="molecule type" value="Genomic_DNA"/>
</dbReference>
<feature type="compositionally biased region" description="Low complexity" evidence="7">
    <location>
        <begin position="185"/>
        <end position="194"/>
    </location>
</feature>
<keyword evidence="3" id="KW-0805">Transcription regulation</keyword>
<dbReference type="Pfam" id="PF11951">
    <property type="entry name" value="Fungal_trans_2"/>
    <property type="match status" value="1"/>
</dbReference>
<evidence type="ECO:0000256" key="1">
    <source>
        <dbReference type="ARBA" id="ARBA00004123"/>
    </source>
</evidence>
<dbReference type="Proteomes" id="UP001600888">
    <property type="component" value="Unassembled WGS sequence"/>
</dbReference>
<feature type="compositionally biased region" description="Polar residues" evidence="7">
    <location>
        <begin position="167"/>
        <end position="182"/>
    </location>
</feature>
<dbReference type="SUPFAM" id="SSF57701">
    <property type="entry name" value="Zn2/Cys6 DNA-binding domain"/>
    <property type="match status" value="1"/>
</dbReference>
<evidence type="ECO:0000256" key="7">
    <source>
        <dbReference type="SAM" id="MobiDB-lite"/>
    </source>
</evidence>
<evidence type="ECO:0000256" key="2">
    <source>
        <dbReference type="ARBA" id="ARBA00022833"/>
    </source>
</evidence>
<evidence type="ECO:0000256" key="5">
    <source>
        <dbReference type="ARBA" id="ARBA00023163"/>
    </source>
</evidence>
<sequence length="570" mass="64485">MDAGSSRRTRVVNGCQACRARHVKCDERIPSCESCTKDGIECVRATSIRFRGFNKSGSEKYSFPEDQTWLQSAEKLTYLDETNTVSRWYEGPDYLEADHDDPWPDARDQTGIDDSICARGLPTPETQDVVMTTGGSSLPNSSDGVGNSRARPYAMLHAVTPAHESYSRTILSSTPRTESSAVYGSPESSSSRSYSTIYPLSVTSGPRNTTLTQREAVLMRNFTDNMALWADITDRGRNFETEVPRRALFHSTLRYAIFAFSSRHINRHRRGQESTEALEYYDKCLNLLIPTISNPENYVSEEIFAAVAILRQYEEMDSEDRGLHLTGTTRIVNSMRDWGFTPGLREASAWLCLRQDIYISMVQQSPLKTDLEAFLQSDIYSRDDDMAYAARIVVIVARILLGTAVEDVESRNRILDEARLELEGWHESRPATFNPTWVGPGSGEVRRLPEIWMLLPCNAFGLQYYHVAVILLALSKPATQKSGYDGLRENRRRENIVRKHLRSIIGLANSNQGAENLLFMARHALSVWGGVLVDEADQQAVRTFLRHMQQTTSWNTEPMVASLQEQWDEF</sequence>
<gene>
    <name evidence="9" type="ORF">FJTKL_03147</name>
</gene>
<dbReference type="InterPro" id="IPR021858">
    <property type="entry name" value="Fun_TF"/>
</dbReference>
<proteinExistence type="predicted"/>
<protein>
    <recommendedName>
        <fullName evidence="8">Zn(2)-C6 fungal-type domain-containing protein</fullName>
    </recommendedName>
</protein>
<keyword evidence="10" id="KW-1185">Reference proteome</keyword>
<evidence type="ECO:0000313" key="10">
    <source>
        <dbReference type="Proteomes" id="UP001600888"/>
    </source>
</evidence>
<dbReference type="PANTHER" id="PTHR37534">
    <property type="entry name" value="TRANSCRIPTIONAL ACTIVATOR PROTEIN UGA3"/>
    <property type="match status" value="1"/>
</dbReference>
<dbReference type="SMART" id="SM00066">
    <property type="entry name" value="GAL4"/>
    <property type="match status" value="1"/>
</dbReference>